<gene>
    <name evidence="2" type="ORF">JGUZn3_02640</name>
</gene>
<proteinExistence type="predicted"/>
<dbReference type="Proteomes" id="UP000516349">
    <property type="component" value="Chromosome"/>
</dbReference>
<dbReference type="Gene3D" id="3.40.470.10">
    <property type="entry name" value="Uracil-DNA glycosylase-like domain"/>
    <property type="match status" value="1"/>
</dbReference>
<dbReference type="InterPro" id="IPR005122">
    <property type="entry name" value="Uracil-DNA_glycosylase-like"/>
</dbReference>
<dbReference type="SMART" id="SM00986">
    <property type="entry name" value="UDG"/>
    <property type="match status" value="1"/>
</dbReference>
<evidence type="ECO:0000259" key="1">
    <source>
        <dbReference type="SMART" id="SM00986"/>
    </source>
</evidence>
<dbReference type="PANTHER" id="PTHR42160:SF1">
    <property type="entry name" value="URACIL-DNA GLYCOSYLASE SUPERFAMILY PROTEIN"/>
    <property type="match status" value="1"/>
</dbReference>
<sequence>MVVEQNVAEQKKDSLASLLAEIRACHFCQDLPLGARPVLHVSRTARLLISSQAPGTKVHETGISFNDASGDRLREWLGLSRDVFYDSTRIAIVPMGLCYPGKYVRGGDKPPRKECAPLWRARIMENLPDIRLTLLVGGYAQAYALGPGSVTERVREYKKYLPRFFPLPHPSWRTKAWEKKNPWFEKVLLPDLKQQVQTLLEYVPAGQ</sequence>
<evidence type="ECO:0000313" key="3">
    <source>
        <dbReference type="Proteomes" id="UP000516349"/>
    </source>
</evidence>
<dbReference type="InterPro" id="IPR036895">
    <property type="entry name" value="Uracil-DNA_glycosylase-like_sf"/>
</dbReference>
<dbReference type="SUPFAM" id="SSF52141">
    <property type="entry name" value="Uracil-DNA glycosylase-like"/>
    <property type="match status" value="1"/>
</dbReference>
<protein>
    <submittedName>
        <fullName evidence="2">Uracil DNA glycosylase superfamily protein</fullName>
    </submittedName>
</protein>
<feature type="domain" description="Uracil-DNA glycosylase-like" evidence="1">
    <location>
        <begin position="38"/>
        <end position="193"/>
    </location>
</feature>
<dbReference type="PANTHER" id="PTHR42160">
    <property type="entry name" value="URACIL-DNA GLYCOSYLASE SUPERFAMILY PROTEIN"/>
    <property type="match status" value="1"/>
</dbReference>
<dbReference type="KEGG" id="ebla:JGUZn3_02640"/>
<dbReference type="EMBL" id="CP060244">
    <property type="protein sequence ID" value="QNT77522.1"/>
    <property type="molecule type" value="Genomic_DNA"/>
</dbReference>
<evidence type="ECO:0000313" key="2">
    <source>
        <dbReference type="EMBL" id="QNT77522.1"/>
    </source>
</evidence>
<dbReference type="Pfam" id="PF03167">
    <property type="entry name" value="UDG"/>
    <property type="match status" value="1"/>
</dbReference>
<organism evidence="2 3">
    <name type="scientific">Entomobacter blattae</name>
    <dbReference type="NCBI Taxonomy" id="2762277"/>
    <lineage>
        <taxon>Bacteria</taxon>
        <taxon>Pseudomonadati</taxon>
        <taxon>Pseudomonadota</taxon>
        <taxon>Alphaproteobacteria</taxon>
        <taxon>Acetobacterales</taxon>
        <taxon>Acetobacteraceae</taxon>
        <taxon>Entomobacter</taxon>
    </lineage>
</organism>
<reference evidence="2 3" key="1">
    <citation type="submission" date="2020-08" db="EMBL/GenBank/DDBJ databases">
        <title>Complete genome sequence of Entomobacter blattae G55GP.</title>
        <authorList>
            <person name="Poehlein A."/>
            <person name="Guzman J."/>
            <person name="Daniel R."/>
            <person name="Vilcinskas A."/>
        </authorList>
    </citation>
    <scope>NUCLEOTIDE SEQUENCE [LARGE SCALE GENOMIC DNA]</scope>
    <source>
        <strain evidence="2 3">G55GP</strain>
    </source>
</reference>
<dbReference type="InterPro" id="IPR047124">
    <property type="entry name" value="HI_0220.2"/>
</dbReference>
<dbReference type="SMART" id="SM00987">
    <property type="entry name" value="UreE_C"/>
    <property type="match status" value="1"/>
</dbReference>
<dbReference type="RefSeq" id="WP_203413988.1">
    <property type="nucleotide sequence ID" value="NZ_CP060244.1"/>
</dbReference>
<dbReference type="CDD" id="cd10033">
    <property type="entry name" value="UDG_like"/>
    <property type="match status" value="1"/>
</dbReference>
<accession>A0A7H1NP12</accession>
<keyword evidence="3" id="KW-1185">Reference proteome</keyword>
<name>A0A7H1NP12_9PROT</name>
<dbReference type="AlphaFoldDB" id="A0A7H1NP12"/>